<dbReference type="OrthoDB" id="3268468at2"/>
<keyword evidence="2" id="KW-1185">Reference proteome</keyword>
<dbReference type="EMBL" id="JXSQ01000001">
    <property type="protein sequence ID" value="KIP53768.1"/>
    <property type="molecule type" value="Genomic_DNA"/>
</dbReference>
<sequence>MEVRIGINQSARELSFETEATADELSALIQAESTGIVSISDSKGRKFLVNREAITYVELGSDTSRKVGFVS</sequence>
<dbReference type="InterPro" id="IPR021456">
    <property type="entry name" value="DUF3107"/>
</dbReference>
<name>A0A0D0IW10_9MICO</name>
<dbReference type="RefSeq" id="WP_042542515.1">
    <property type="nucleotide sequence ID" value="NZ_JXSQ01000001.1"/>
</dbReference>
<gene>
    <name evidence="1" type="ORF">SD72_00785</name>
</gene>
<dbReference type="AlphaFoldDB" id="A0A0D0IW10"/>
<proteinExistence type="predicted"/>
<keyword evidence="1" id="KW-0547">Nucleotide-binding</keyword>
<reference evidence="1 2" key="1">
    <citation type="submission" date="2015-01" db="EMBL/GenBank/DDBJ databases">
        <title>Draft genome sequence of Leucobacter komagatae strain VKM ST2845.</title>
        <authorList>
            <person name="Karlyshev A.V."/>
            <person name="Kudryashova E.B."/>
        </authorList>
    </citation>
    <scope>NUCLEOTIDE SEQUENCE [LARGE SCALE GENOMIC DNA]</scope>
    <source>
        <strain evidence="1 2">VKM ST2845</strain>
    </source>
</reference>
<evidence type="ECO:0000313" key="1">
    <source>
        <dbReference type="EMBL" id="KIP53768.1"/>
    </source>
</evidence>
<dbReference type="GO" id="GO:0005524">
    <property type="term" value="F:ATP binding"/>
    <property type="evidence" value="ECO:0007669"/>
    <property type="project" value="UniProtKB-KW"/>
</dbReference>
<keyword evidence="1" id="KW-0067">ATP-binding</keyword>
<comment type="caution">
    <text evidence="1">The sequence shown here is derived from an EMBL/GenBank/DDBJ whole genome shotgun (WGS) entry which is preliminary data.</text>
</comment>
<evidence type="ECO:0000313" key="2">
    <source>
        <dbReference type="Proteomes" id="UP000032120"/>
    </source>
</evidence>
<dbReference type="Pfam" id="PF11305">
    <property type="entry name" value="DUF3107"/>
    <property type="match status" value="1"/>
</dbReference>
<accession>A0A0D0IW10</accession>
<dbReference type="Proteomes" id="UP000032120">
    <property type="component" value="Unassembled WGS sequence"/>
</dbReference>
<organism evidence="1 2">
    <name type="scientific">Leucobacter komagatae</name>
    <dbReference type="NCBI Taxonomy" id="55969"/>
    <lineage>
        <taxon>Bacteria</taxon>
        <taxon>Bacillati</taxon>
        <taxon>Actinomycetota</taxon>
        <taxon>Actinomycetes</taxon>
        <taxon>Micrococcales</taxon>
        <taxon>Microbacteriaceae</taxon>
        <taxon>Leucobacter</taxon>
    </lineage>
</organism>
<protein>
    <submittedName>
        <fullName evidence="1">ATP-binding protein</fullName>
    </submittedName>
</protein>